<dbReference type="EMBL" id="OCNF01000009">
    <property type="protein sequence ID" value="SOD68559.1"/>
    <property type="molecule type" value="Genomic_DNA"/>
</dbReference>
<dbReference type="Proteomes" id="UP000219669">
    <property type="component" value="Unassembled WGS sequence"/>
</dbReference>
<name>A0A286ECF1_9NEIS</name>
<accession>A0A286ECF1</accession>
<organism evidence="2 3">
    <name type="scientific">Alysiella filiformis DSM 16848</name>
    <dbReference type="NCBI Taxonomy" id="1120981"/>
    <lineage>
        <taxon>Bacteria</taxon>
        <taxon>Pseudomonadati</taxon>
        <taxon>Pseudomonadota</taxon>
        <taxon>Betaproteobacteria</taxon>
        <taxon>Neisseriales</taxon>
        <taxon>Neisseriaceae</taxon>
        <taxon>Alysiella</taxon>
    </lineage>
</organism>
<reference evidence="2 3" key="1">
    <citation type="submission" date="2017-09" db="EMBL/GenBank/DDBJ databases">
        <authorList>
            <person name="Ehlers B."/>
            <person name="Leendertz F.H."/>
        </authorList>
    </citation>
    <scope>NUCLEOTIDE SEQUENCE [LARGE SCALE GENOMIC DNA]</scope>
    <source>
        <strain evidence="2 3">DSM 16848</strain>
    </source>
</reference>
<dbReference type="AlphaFoldDB" id="A0A286ECF1"/>
<gene>
    <name evidence="2" type="ORF">SAMN02746062_01310</name>
</gene>
<sequence>MKKLLLISTFLCLLSPVALAAPADWSGLFKPWEKGCDTSPALSAFTESMGVNIKANGQLTNGQFYLVENYLVANIKLPAQYLNQVAQKASVHKKQDERQKYTFNQIRLSLKGHYYGLPVVDYSQTFIADDTAGSEYTHRLLLDVPIEQARRVLANKYRPRKHFNIVLEEDETLQAQLLDVDNNGKSQTVLECSYIYG</sequence>
<dbReference type="OrthoDB" id="6685566at2"/>
<keyword evidence="3" id="KW-1185">Reference proteome</keyword>
<protein>
    <submittedName>
        <fullName evidence="2">Uncharacterized protein</fullName>
    </submittedName>
</protein>
<evidence type="ECO:0000313" key="3">
    <source>
        <dbReference type="Proteomes" id="UP000219669"/>
    </source>
</evidence>
<dbReference type="RefSeq" id="WP_097114348.1">
    <property type="nucleotide sequence ID" value="NZ_CP083931.1"/>
</dbReference>
<proteinExistence type="predicted"/>
<evidence type="ECO:0000313" key="2">
    <source>
        <dbReference type="EMBL" id="SOD68559.1"/>
    </source>
</evidence>
<feature type="signal peptide" evidence="1">
    <location>
        <begin position="1"/>
        <end position="20"/>
    </location>
</feature>
<keyword evidence="1" id="KW-0732">Signal</keyword>
<feature type="chain" id="PRO_5012448237" evidence="1">
    <location>
        <begin position="21"/>
        <end position="197"/>
    </location>
</feature>
<evidence type="ECO:0000256" key="1">
    <source>
        <dbReference type="SAM" id="SignalP"/>
    </source>
</evidence>